<dbReference type="SUPFAM" id="SSF52540">
    <property type="entry name" value="P-loop containing nucleoside triphosphate hydrolases"/>
    <property type="match status" value="1"/>
</dbReference>
<evidence type="ECO:0000256" key="1">
    <source>
        <dbReference type="ARBA" id="ARBA00004202"/>
    </source>
</evidence>
<dbReference type="InterPro" id="IPR030679">
    <property type="entry name" value="ABC_ATPase_HisP-typ"/>
</dbReference>
<evidence type="ECO:0000256" key="3">
    <source>
        <dbReference type="ARBA" id="ARBA00022448"/>
    </source>
</evidence>
<keyword evidence="10" id="KW-0378">Hydrolase</keyword>
<dbReference type="EC" id="3.6.3.-" evidence="10"/>
<dbReference type="Pfam" id="PF00005">
    <property type="entry name" value="ABC_tran"/>
    <property type="match status" value="1"/>
</dbReference>
<dbReference type="GO" id="GO:0005886">
    <property type="term" value="C:plasma membrane"/>
    <property type="evidence" value="ECO:0007669"/>
    <property type="project" value="UniProtKB-SubCell"/>
</dbReference>
<dbReference type="Gene3D" id="3.40.50.300">
    <property type="entry name" value="P-loop containing nucleotide triphosphate hydrolases"/>
    <property type="match status" value="1"/>
</dbReference>
<evidence type="ECO:0000256" key="6">
    <source>
        <dbReference type="ARBA" id="ARBA00022840"/>
    </source>
</evidence>
<dbReference type="InterPro" id="IPR003439">
    <property type="entry name" value="ABC_transporter-like_ATP-bd"/>
</dbReference>
<dbReference type="SMART" id="SM00382">
    <property type="entry name" value="AAA"/>
    <property type="match status" value="1"/>
</dbReference>
<dbReference type="InterPro" id="IPR003593">
    <property type="entry name" value="AAA+_ATPase"/>
</dbReference>
<sequence length="267" mass="29905">MVKHSLLRVENIYKSFGKERVLNGVSFSLQQGEILCLVGPSGCGKSTLLRCINGLEKCDTGQIYLSGAPLCGVSSEKTRHIREKIGVVFQHFNLFSHLNIIDNIALGPLKVKKESEKEAYTRAKKLLQSVGLGEKTEAYPSELSGGQQQRVAIARALAMEPQLLLFDEPTSALDPEMICDVLDVIKNIAKKGATMIIVTHEMAFARQIAHRMIFLENGKILADSSPAHFFGNNSHTRIQCFLKRLPDHHDFFINHYEKKERSEKDDI</sequence>
<evidence type="ECO:0000256" key="7">
    <source>
        <dbReference type="ARBA" id="ARBA00022970"/>
    </source>
</evidence>
<comment type="similarity">
    <text evidence="2">Belongs to the ABC transporter superfamily.</text>
</comment>
<accession>A0A645CVE6</accession>
<keyword evidence="8" id="KW-0472">Membrane</keyword>
<feature type="domain" description="ABC transporter" evidence="9">
    <location>
        <begin position="7"/>
        <end position="242"/>
    </location>
</feature>
<dbReference type="InterPro" id="IPR027417">
    <property type="entry name" value="P-loop_NTPase"/>
</dbReference>
<evidence type="ECO:0000256" key="8">
    <source>
        <dbReference type="ARBA" id="ARBA00023136"/>
    </source>
</evidence>
<dbReference type="GO" id="GO:0005524">
    <property type="term" value="F:ATP binding"/>
    <property type="evidence" value="ECO:0007669"/>
    <property type="project" value="UniProtKB-KW"/>
</dbReference>
<keyword evidence="7" id="KW-0029">Amino-acid transport</keyword>
<dbReference type="InterPro" id="IPR017871">
    <property type="entry name" value="ABC_transporter-like_CS"/>
</dbReference>
<evidence type="ECO:0000313" key="10">
    <source>
        <dbReference type="EMBL" id="MPM80887.1"/>
    </source>
</evidence>
<reference evidence="10" key="1">
    <citation type="submission" date="2019-08" db="EMBL/GenBank/DDBJ databases">
        <authorList>
            <person name="Kucharzyk K."/>
            <person name="Murdoch R.W."/>
            <person name="Higgins S."/>
            <person name="Loffler F."/>
        </authorList>
    </citation>
    <scope>NUCLEOTIDE SEQUENCE</scope>
</reference>
<evidence type="ECO:0000256" key="5">
    <source>
        <dbReference type="ARBA" id="ARBA00022741"/>
    </source>
</evidence>
<keyword evidence="4" id="KW-1003">Cell membrane</keyword>
<dbReference type="CDD" id="cd03262">
    <property type="entry name" value="ABC_HisP_GlnQ"/>
    <property type="match status" value="1"/>
</dbReference>
<dbReference type="PIRSF" id="PIRSF039085">
    <property type="entry name" value="ABC_ATPase_HisP"/>
    <property type="match status" value="1"/>
</dbReference>
<evidence type="ECO:0000256" key="4">
    <source>
        <dbReference type="ARBA" id="ARBA00022475"/>
    </source>
</evidence>
<comment type="caution">
    <text evidence="10">The sequence shown here is derived from an EMBL/GenBank/DDBJ whole genome shotgun (WGS) entry which is preliminary data.</text>
</comment>
<evidence type="ECO:0000256" key="2">
    <source>
        <dbReference type="ARBA" id="ARBA00005417"/>
    </source>
</evidence>
<dbReference type="FunFam" id="3.40.50.300:FF:000056">
    <property type="entry name" value="Cell division ATP-binding protein FtsE"/>
    <property type="match status" value="1"/>
</dbReference>
<dbReference type="GO" id="GO:0015424">
    <property type="term" value="F:ABC-type amino acid transporter activity"/>
    <property type="evidence" value="ECO:0007669"/>
    <property type="project" value="InterPro"/>
</dbReference>
<gene>
    <name evidence="10" type="primary">glnQ_65</name>
    <name evidence="10" type="ORF">SDC9_127938</name>
</gene>
<dbReference type="GO" id="GO:0016887">
    <property type="term" value="F:ATP hydrolysis activity"/>
    <property type="evidence" value="ECO:0007669"/>
    <property type="project" value="InterPro"/>
</dbReference>
<dbReference type="PANTHER" id="PTHR43166:SF9">
    <property type="entry name" value="GLUTAMATE_ASPARTATE IMPORT ATP-BINDING PROTEIN GLTL"/>
    <property type="match status" value="1"/>
</dbReference>
<organism evidence="10">
    <name type="scientific">bioreactor metagenome</name>
    <dbReference type="NCBI Taxonomy" id="1076179"/>
    <lineage>
        <taxon>unclassified sequences</taxon>
        <taxon>metagenomes</taxon>
        <taxon>ecological metagenomes</taxon>
    </lineage>
</organism>
<proteinExistence type="inferred from homology"/>
<dbReference type="PROSITE" id="PS00211">
    <property type="entry name" value="ABC_TRANSPORTER_1"/>
    <property type="match status" value="1"/>
</dbReference>
<dbReference type="PROSITE" id="PS50893">
    <property type="entry name" value="ABC_TRANSPORTER_2"/>
    <property type="match status" value="1"/>
</dbReference>
<protein>
    <submittedName>
        <fullName evidence="10">Glutamine transport ATP-binding protein GlnQ</fullName>
        <ecNumber evidence="10">3.6.3.-</ecNumber>
    </submittedName>
</protein>
<dbReference type="AlphaFoldDB" id="A0A645CVE6"/>
<name>A0A645CVE6_9ZZZZ</name>
<dbReference type="InterPro" id="IPR050086">
    <property type="entry name" value="MetN_ABC_transporter-like"/>
</dbReference>
<dbReference type="PANTHER" id="PTHR43166">
    <property type="entry name" value="AMINO ACID IMPORT ATP-BINDING PROTEIN"/>
    <property type="match status" value="1"/>
</dbReference>
<keyword evidence="3" id="KW-0813">Transport</keyword>
<keyword evidence="5" id="KW-0547">Nucleotide-binding</keyword>
<dbReference type="EMBL" id="VSSQ01030373">
    <property type="protein sequence ID" value="MPM80887.1"/>
    <property type="molecule type" value="Genomic_DNA"/>
</dbReference>
<evidence type="ECO:0000259" key="9">
    <source>
        <dbReference type="PROSITE" id="PS50893"/>
    </source>
</evidence>
<comment type="subcellular location">
    <subcellularLocation>
        <location evidence="1">Cell membrane</location>
        <topology evidence="1">Peripheral membrane protein</topology>
    </subcellularLocation>
</comment>
<keyword evidence="6 10" id="KW-0067">ATP-binding</keyword>